<accession>S3CD24</accession>
<keyword evidence="3" id="KW-1185">Reference proteome</keyword>
<dbReference type="SUPFAM" id="SSF53335">
    <property type="entry name" value="S-adenosyl-L-methionine-dependent methyltransferases"/>
    <property type="match status" value="1"/>
</dbReference>
<evidence type="ECO:0000259" key="1">
    <source>
        <dbReference type="Pfam" id="PF13649"/>
    </source>
</evidence>
<dbReference type="eggNOG" id="COG4976">
    <property type="taxonomic scope" value="Bacteria"/>
</dbReference>
<evidence type="ECO:0000313" key="2">
    <source>
        <dbReference type="EMBL" id="EPD98454.1"/>
    </source>
</evidence>
<comment type="caution">
    <text evidence="2">The sequence shown here is derived from an EMBL/GenBank/DDBJ whole genome shotgun (WGS) entry which is preliminary data.</text>
</comment>
<sequence>MTICRNPKNCMALPSAWVLRFIDELPPHAKVLDVACGEGRHTSLCLLRGFDVTAVDVDVSHLEPLVGTPGLTLECRDLEAEPWPYAEEAFDAIIVTNYLYRAHFPHYWRSLKSGGLFLMETFTTVNTAIWGRPRSPEHVLQPGELLRLASPEARICAYEEGLNADELGLERIVWLKPGDAEVLALRLGAR</sequence>
<dbReference type="RefSeq" id="WP_016474919.1">
    <property type="nucleotide sequence ID" value="NZ_KE150480.1"/>
</dbReference>
<dbReference type="PATRIC" id="fig|1203554.3.peg.1830"/>
<protein>
    <recommendedName>
        <fullName evidence="1">Methyltransferase domain-containing protein</fullName>
    </recommendedName>
</protein>
<organism evidence="2 3">
    <name type="scientific">Sutterella wadsworthensis HGA0223</name>
    <dbReference type="NCBI Taxonomy" id="1203554"/>
    <lineage>
        <taxon>Bacteria</taxon>
        <taxon>Pseudomonadati</taxon>
        <taxon>Pseudomonadota</taxon>
        <taxon>Betaproteobacteria</taxon>
        <taxon>Burkholderiales</taxon>
        <taxon>Sutterellaceae</taxon>
        <taxon>Sutterella</taxon>
    </lineage>
</organism>
<dbReference type="InterPro" id="IPR029063">
    <property type="entry name" value="SAM-dependent_MTases_sf"/>
</dbReference>
<dbReference type="Gene3D" id="3.40.50.150">
    <property type="entry name" value="Vaccinia Virus protein VP39"/>
    <property type="match status" value="1"/>
</dbReference>
<dbReference type="Proteomes" id="UP000014400">
    <property type="component" value="Unassembled WGS sequence"/>
</dbReference>
<dbReference type="Pfam" id="PF13649">
    <property type="entry name" value="Methyltransf_25"/>
    <property type="match status" value="1"/>
</dbReference>
<dbReference type="STRING" id="1203554.HMPREF1476_01745"/>
<feature type="domain" description="Methyltransferase" evidence="1">
    <location>
        <begin position="31"/>
        <end position="115"/>
    </location>
</feature>
<gene>
    <name evidence="2" type="ORF">HMPREF1476_01745</name>
</gene>
<name>S3CD24_9BURK</name>
<proteinExistence type="predicted"/>
<dbReference type="EMBL" id="ATCF01000024">
    <property type="protein sequence ID" value="EPD98454.1"/>
    <property type="molecule type" value="Genomic_DNA"/>
</dbReference>
<dbReference type="InterPro" id="IPR041698">
    <property type="entry name" value="Methyltransf_25"/>
</dbReference>
<dbReference type="CDD" id="cd02440">
    <property type="entry name" value="AdoMet_MTases"/>
    <property type="match status" value="1"/>
</dbReference>
<dbReference type="AlphaFoldDB" id="S3CD24"/>
<dbReference type="HOGENOM" id="CLU_056435_5_2_4"/>
<evidence type="ECO:0000313" key="3">
    <source>
        <dbReference type="Proteomes" id="UP000014400"/>
    </source>
</evidence>
<reference evidence="2 3" key="1">
    <citation type="submission" date="2013-04" db="EMBL/GenBank/DDBJ databases">
        <title>The Genome Sequence of Sutterella wadsworthensis HGA0223.</title>
        <authorList>
            <consortium name="The Broad Institute Genomics Platform"/>
            <person name="Earl A."/>
            <person name="Ward D."/>
            <person name="Feldgarden M."/>
            <person name="Gevers D."/>
            <person name="Schmidt T.M."/>
            <person name="Dover J."/>
            <person name="Dai D."/>
            <person name="Walker B."/>
            <person name="Young S."/>
            <person name="Zeng Q."/>
            <person name="Gargeya S."/>
            <person name="Fitzgerald M."/>
            <person name="Haas B."/>
            <person name="Abouelleil A."/>
            <person name="Allen A.W."/>
            <person name="Alvarado L."/>
            <person name="Arachchi H.M."/>
            <person name="Berlin A.M."/>
            <person name="Chapman S.B."/>
            <person name="Gainer-Dewar J."/>
            <person name="Goldberg J."/>
            <person name="Griggs A."/>
            <person name="Gujja S."/>
            <person name="Hansen M."/>
            <person name="Howarth C."/>
            <person name="Imamovic A."/>
            <person name="Ireland A."/>
            <person name="Larimer J."/>
            <person name="McCowan C."/>
            <person name="Murphy C."/>
            <person name="Pearson M."/>
            <person name="Poon T.W."/>
            <person name="Priest M."/>
            <person name="Roberts A."/>
            <person name="Saif S."/>
            <person name="Shea T."/>
            <person name="Sisk P."/>
            <person name="Sykes S."/>
            <person name="Wortman J."/>
            <person name="Nusbaum C."/>
            <person name="Birren B."/>
        </authorList>
    </citation>
    <scope>NUCLEOTIDE SEQUENCE [LARGE SCALE GENOMIC DNA]</scope>
    <source>
        <strain evidence="2 3">HGA0223</strain>
    </source>
</reference>